<dbReference type="RefSeq" id="WP_380071834.1">
    <property type="nucleotide sequence ID" value="NZ_JBHRTO010000001.1"/>
</dbReference>
<protein>
    <submittedName>
        <fullName evidence="3">Class II glutamine amidotransferase</fullName>
    </submittedName>
</protein>
<dbReference type="PANTHER" id="PTHR43187">
    <property type="entry name" value="GLUTAMINE AMIDOTRANSFERASE DUG3-RELATED"/>
    <property type="match status" value="1"/>
</dbReference>
<dbReference type="InterPro" id="IPR029055">
    <property type="entry name" value="Ntn_hydrolases_N"/>
</dbReference>
<dbReference type="SUPFAM" id="SSF56235">
    <property type="entry name" value="N-terminal nucleophile aminohydrolases (Ntn hydrolases)"/>
    <property type="match status" value="1"/>
</dbReference>
<dbReference type="PANTHER" id="PTHR43187:SF1">
    <property type="entry name" value="GLUTAMINE AMIDOTRANSFERASE DUG3-RELATED"/>
    <property type="match status" value="1"/>
</dbReference>
<sequence length="271" mass="29351">MCRWAAYAGAPIFLEEIISRPGHSLIHQSHCATQCHSSINADGFGVAWYGDRPEPGLYRDVLPAWSDPNLRSLTAQVKSGLFLAHVRASTGTATSRNNCHPFVHGAWSFMHNGQVGGYDQFRRDADMMIPDALYAARKGATDSEALFLVAVAEGFDGDPRAALERASARFIAVAKAKGAAPHLRMTAALSDGKRLYAVRYATDDAAPSLYYRWSETRGGMAVVSEPLEAEEGGWQEIASNTFCTFDGAKVTVEPFMPCALVADYAVQIAAE</sequence>
<dbReference type="EMBL" id="JBHRTO010000001">
    <property type="protein sequence ID" value="MFC3180202.1"/>
    <property type="molecule type" value="Genomic_DNA"/>
</dbReference>
<gene>
    <name evidence="3" type="ORF">ACFOGH_04300</name>
</gene>
<evidence type="ECO:0000259" key="2">
    <source>
        <dbReference type="PROSITE" id="PS51278"/>
    </source>
</evidence>
<evidence type="ECO:0000313" key="3">
    <source>
        <dbReference type="EMBL" id="MFC3180202.1"/>
    </source>
</evidence>
<dbReference type="PROSITE" id="PS51278">
    <property type="entry name" value="GATASE_TYPE_2"/>
    <property type="match status" value="1"/>
</dbReference>
<reference evidence="4" key="1">
    <citation type="journal article" date="2019" name="Int. J. Syst. Evol. Microbiol.">
        <title>The Global Catalogue of Microorganisms (GCM) 10K type strain sequencing project: providing services to taxonomists for standard genome sequencing and annotation.</title>
        <authorList>
            <consortium name="The Broad Institute Genomics Platform"/>
            <consortium name="The Broad Institute Genome Sequencing Center for Infectious Disease"/>
            <person name="Wu L."/>
            <person name="Ma J."/>
        </authorList>
    </citation>
    <scope>NUCLEOTIDE SEQUENCE [LARGE SCALE GENOMIC DNA]</scope>
    <source>
        <strain evidence="4">KCTC 52039</strain>
    </source>
</reference>
<name>A0ABV7J0F3_9RHOB</name>
<keyword evidence="4" id="KW-1185">Reference proteome</keyword>
<organism evidence="3 4">
    <name type="scientific">Cypionkella sinensis</name>
    <dbReference type="NCBI Taxonomy" id="1756043"/>
    <lineage>
        <taxon>Bacteria</taxon>
        <taxon>Pseudomonadati</taxon>
        <taxon>Pseudomonadota</taxon>
        <taxon>Alphaproteobacteria</taxon>
        <taxon>Rhodobacterales</taxon>
        <taxon>Paracoccaceae</taxon>
        <taxon>Cypionkella</taxon>
    </lineage>
</organism>
<evidence type="ECO:0000256" key="1">
    <source>
        <dbReference type="ARBA" id="ARBA00022962"/>
    </source>
</evidence>
<dbReference type="Gene3D" id="3.60.20.10">
    <property type="entry name" value="Glutamine Phosphoribosylpyrophosphate, subunit 1, domain 1"/>
    <property type="match status" value="1"/>
</dbReference>
<evidence type="ECO:0000313" key="4">
    <source>
        <dbReference type="Proteomes" id="UP001595547"/>
    </source>
</evidence>
<dbReference type="InterPro" id="IPR026869">
    <property type="entry name" value="EgtC-like"/>
</dbReference>
<accession>A0ABV7J0F3</accession>
<proteinExistence type="predicted"/>
<dbReference type="Pfam" id="PF13230">
    <property type="entry name" value="GATase_4"/>
    <property type="match status" value="1"/>
</dbReference>
<comment type="caution">
    <text evidence="3">The sequence shown here is derived from an EMBL/GenBank/DDBJ whole genome shotgun (WGS) entry which is preliminary data.</text>
</comment>
<dbReference type="CDD" id="cd01908">
    <property type="entry name" value="YafJ"/>
    <property type="match status" value="1"/>
</dbReference>
<dbReference type="InterPro" id="IPR017932">
    <property type="entry name" value="GATase_2_dom"/>
</dbReference>
<dbReference type="InterPro" id="IPR052373">
    <property type="entry name" value="Gamma-glu_amide_hydrolase"/>
</dbReference>
<keyword evidence="1 3" id="KW-0315">Glutamine amidotransferase</keyword>
<feature type="domain" description="Glutamine amidotransferase type-2" evidence="2">
    <location>
        <begin position="2"/>
        <end position="271"/>
    </location>
</feature>
<dbReference type="Proteomes" id="UP001595547">
    <property type="component" value="Unassembled WGS sequence"/>
</dbReference>